<dbReference type="RefSeq" id="WP_248268926.1">
    <property type="nucleotide sequence ID" value="NZ_CP096034.1"/>
</dbReference>
<name>A0ABY4JRF7_9BACI</name>
<evidence type="ECO:0000313" key="2">
    <source>
        <dbReference type="Proteomes" id="UP000830639"/>
    </source>
</evidence>
<reference evidence="1 2" key="1">
    <citation type="submission" date="2022-04" db="EMBL/GenBank/DDBJ databases">
        <title>Mechanism of arsenic methylation and mitigation arsenic toxicity by Bacillus sp. LH14 from an Arsenic-Contaminated Paddy Soil.</title>
        <authorList>
            <person name="Wang D."/>
        </authorList>
    </citation>
    <scope>NUCLEOTIDE SEQUENCE [LARGE SCALE GENOMIC DNA]</scope>
    <source>
        <strain evidence="1 2">LH14</strain>
    </source>
</reference>
<evidence type="ECO:0000313" key="1">
    <source>
        <dbReference type="EMBL" id="UPM56001.1"/>
    </source>
</evidence>
<protein>
    <submittedName>
        <fullName evidence="1">Uncharacterized protein</fullName>
    </submittedName>
</protein>
<keyword evidence="2" id="KW-1185">Reference proteome</keyword>
<organism evidence="1 2">
    <name type="scientific">Gottfriedia acidiceleris</name>
    <dbReference type="NCBI Taxonomy" id="371036"/>
    <lineage>
        <taxon>Bacteria</taxon>
        <taxon>Bacillati</taxon>
        <taxon>Bacillota</taxon>
        <taxon>Bacilli</taxon>
        <taxon>Bacillales</taxon>
        <taxon>Bacillaceae</taxon>
        <taxon>Gottfriedia</taxon>
    </lineage>
</organism>
<gene>
    <name evidence="1" type="ORF">MY490_09255</name>
</gene>
<dbReference type="Proteomes" id="UP000830639">
    <property type="component" value="Chromosome"/>
</dbReference>
<sequence length="83" mass="9745">MELIQRDDFFRAIDEFLNEVEFIEHSLALRIDQKCDEEKNLLLNKIQSTTVHLHHFEKKVSQAKEGGSWISTPFLGRQLAFTI</sequence>
<proteinExistence type="predicted"/>
<accession>A0ABY4JRF7</accession>
<dbReference type="EMBL" id="CP096034">
    <property type="protein sequence ID" value="UPM56001.1"/>
    <property type="molecule type" value="Genomic_DNA"/>
</dbReference>